<dbReference type="Pfam" id="PF14571">
    <property type="entry name" value="Di19_C"/>
    <property type="match status" value="1"/>
</dbReference>
<sequence>MDVDFRASWVHPFKHFSTFQAARIPTDSQLILDDSDGEDDARACIPCPFCYVDIGLSMLCSHLQEDHCFDLKCAVCPLCAANLGKDVIGHFIVQHASSLKRRQKSEKSGFLNGNSAMLGKKLRTNAVVNKQEFAPDPLLSQFINGINALDPKGIQQDECFGDDAFDVKSIEPSSMDEGREQDIEERRQKAAFVQQLILSTIF</sequence>
<dbReference type="KEGG" id="jre:109005547"/>
<dbReference type="RefSeq" id="XP_018840086.1">
    <property type="nucleotide sequence ID" value="XM_018984541.2"/>
</dbReference>
<dbReference type="PANTHER" id="PTHR31875">
    <property type="entry name" value="PROTEIN DEHYDRATION-INDUCED 19"/>
    <property type="match status" value="1"/>
</dbReference>
<feature type="domain" description="Di19 zinc-binding" evidence="2">
    <location>
        <begin position="44"/>
        <end position="96"/>
    </location>
</feature>
<evidence type="ECO:0000256" key="1">
    <source>
        <dbReference type="ARBA" id="ARBA00007109"/>
    </source>
</evidence>
<dbReference type="Pfam" id="PF05605">
    <property type="entry name" value="zf-Di19"/>
    <property type="match status" value="1"/>
</dbReference>
<dbReference type="Proteomes" id="UP000235220">
    <property type="component" value="Chromosome 2"/>
</dbReference>
<dbReference type="AlphaFoldDB" id="A0A2I4G854"/>
<keyword evidence="4" id="KW-1185">Reference proteome</keyword>
<evidence type="ECO:0000259" key="3">
    <source>
        <dbReference type="Pfam" id="PF14571"/>
    </source>
</evidence>
<protein>
    <submittedName>
        <fullName evidence="5">Protein DEHYDRATION-INDUCED 19 homolog 6-like</fullName>
    </submittedName>
</protein>
<comment type="similarity">
    <text evidence="1">Belongs to the Di19 family.</text>
</comment>
<dbReference type="Gramene" id="Jr02_02480_p1">
    <property type="protein sequence ID" value="cds.Jr02_02480_p1"/>
    <property type="gene ID" value="Jr02_02480"/>
</dbReference>
<dbReference type="InterPro" id="IPR027935">
    <property type="entry name" value="Di19_C"/>
</dbReference>
<organism evidence="4 5">
    <name type="scientific">Juglans regia</name>
    <name type="common">English walnut</name>
    <dbReference type="NCBI Taxonomy" id="51240"/>
    <lineage>
        <taxon>Eukaryota</taxon>
        <taxon>Viridiplantae</taxon>
        <taxon>Streptophyta</taxon>
        <taxon>Embryophyta</taxon>
        <taxon>Tracheophyta</taxon>
        <taxon>Spermatophyta</taxon>
        <taxon>Magnoliopsida</taxon>
        <taxon>eudicotyledons</taxon>
        <taxon>Gunneridae</taxon>
        <taxon>Pentapetalae</taxon>
        <taxon>rosids</taxon>
        <taxon>fabids</taxon>
        <taxon>Fagales</taxon>
        <taxon>Juglandaceae</taxon>
        <taxon>Juglans</taxon>
    </lineage>
</organism>
<dbReference type="InterPro" id="IPR008598">
    <property type="entry name" value="Di19_Zn-bd"/>
</dbReference>
<dbReference type="STRING" id="51240.A0A2I4G854"/>
<dbReference type="OrthoDB" id="9049620at2759"/>
<gene>
    <name evidence="5" type="primary">LOC109005547</name>
</gene>
<dbReference type="InterPro" id="IPR033347">
    <property type="entry name" value="Di19"/>
</dbReference>
<proteinExistence type="inferred from homology"/>
<dbReference type="PANTHER" id="PTHR31875:SF24">
    <property type="entry name" value="PROTEIN DEHYDRATION-INDUCED 19 HOMOLOG 5"/>
    <property type="match status" value="1"/>
</dbReference>
<accession>A0A2I4G854</accession>
<name>A0A2I4G854_JUGRE</name>
<evidence type="ECO:0000313" key="4">
    <source>
        <dbReference type="Proteomes" id="UP000235220"/>
    </source>
</evidence>
<evidence type="ECO:0000259" key="2">
    <source>
        <dbReference type="Pfam" id="PF05605"/>
    </source>
</evidence>
<feature type="domain" description="Di19 C-terminal" evidence="3">
    <location>
        <begin position="125"/>
        <end position="201"/>
    </location>
</feature>
<reference evidence="5" key="1">
    <citation type="submission" date="2025-08" db="UniProtKB">
        <authorList>
            <consortium name="RefSeq"/>
        </authorList>
    </citation>
    <scope>IDENTIFICATION</scope>
    <source>
        <tissue evidence="5">Leaves</tissue>
    </source>
</reference>
<dbReference type="GeneID" id="109005547"/>
<evidence type="ECO:0000313" key="5">
    <source>
        <dbReference type="RefSeq" id="XP_018840086.1"/>
    </source>
</evidence>